<gene>
    <name evidence="4" type="ORF">LCGC14_0371680</name>
</gene>
<protein>
    <recommendedName>
        <fullName evidence="5">Radical SAM core domain-containing protein</fullName>
    </recommendedName>
</protein>
<dbReference type="PANTHER" id="PTHR43432:SF6">
    <property type="entry name" value="RADICAL SAM CORE DOMAIN-CONTAINING PROTEIN"/>
    <property type="match status" value="1"/>
</dbReference>
<dbReference type="EMBL" id="LAZR01000297">
    <property type="protein sequence ID" value="KKN76316.1"/>
    <property type="molecule type" value="Genomic_DNA"/>
</dbReference>
<dbReference type="PANTHER" id="PTHR43432">
    <property type="entry name" value="SLR0285 PROTEIN"/>
    <property type="match status" value="1"/>
</dbReference>
<proteinExistence type="predicted"/>
<dbReference type="AlphaFoldDB" id="A0A0F9VS87"/>
<keyword evidence="3" id="KW-0411">Iron-sulfur</keyword>
<organism evidence="4">
    <name type="scientific">marine sediment metagenome</name>
    <dbReference type="NCBI Taxonomy" id="412755"/>
    <lineage>
        <taxon>unclassified sequences</taxon>
        <taxon>metagenomes</taxon>
        <taxon>ecological metagenomes</taxon>
    </lineage>
</organism>
<name>A0A0F9VS87_9ZZZZ</name>
<evidence type="ECO:0000256" key="3">
    <source>
        <dbReference type="ARBA" id="ARBA00023014"/>
    </source>
</evidence>
<keyword evidence="2" id="KW-0408">Iron</keyword>
<evidence type="ECO:0000256" key="2">
    <source>
        <dbReference type="ARBA" id="ARBA00023004"/>
    </source>
</evidence>
<keyword evidence="1" id="KW-0479">Metal-binding</keyword>
<accession>A0A0F9VS87</accession>
<dbReference type="GO" id="GO:0051536">
    <property type="term" value="F:iron-sulfur cluster binding"/>
    <property type="evidence" value="ECO:0007669"/>
    <property type="project" value="UniProtKB-KW"/>
</dbReference>
<dbReference type="GO" id="GO:0046872">
    <property type="term" value="F:metal ion binding"/>
    <property type="evidence" value="ECO:0007669"/>
    <property type="project" value="UniProtKB-KW"/>
</dbReference>
<dbReference type="InterPro" id="IPR040086">
    <property type="entry name" value="MJ0683-like"/>
</dbReference>
<sequence length="250" mass="28895">MSANKITSGTKEWADSNINIFLGCSNDCIYCYAKRMAVVRFGRTTSKEWKNMKLNLTAYNKEYRKRKGRIMFPTSHDITEDSLAACLEVIRKLVMAENEILLTTKPSIICIHKIINIFGAFKDQIQFRFTITSDNNAILKHYEPGAPPFIERMGALILAYKAHWKTSVSIEPFLDLNPVPLIMKVIPYCTESIWLGKLNYMQTDFNTWSNIKKIIFQVQNLPPEIKNKIRFKDSIRNLFKAKTGERLVLT</sequence>
<dbReference type="Gene3D" id="3.80.30.30">
    <property type="match status" value="1"/>
</dbReference>
<reference evidence="4" key="1">
    <citation type="journal article" date="2015" name="Nature">
        <title>Complex archaea that bridge the gap between prokaryotes and eukaryotes.</title>
        <authorList>
            <person name="Spang A."/>
            <person name="Saw J.H."/>
            <person name="Jorgensen S.L."/>
            <person name="Zaremba-Niedzwiedzka K."/>
            <person name="Martijn J."/>
            <person name="Lind A.E."/>
            <person name="van Eijk R."/>
            <person name="Schleper C."/>
            <person name="Guy L."/>
            <person name="Ettema T.J."/>
        </authorList>
    </citation>
    <scope>NUCLEOTIDE SEQUENCE</scope>
</reference>
<comment type="caution">
    <text evidence="4">The sequence shown here is derived from an EMBL/GenBank/DDBJ whole genome shotgun (WGS) entry which is preliminary data.</text>
</comment>
<evidence type="ECO:0000313" key="4">
    <source>
        <dbReference type="EMBL" id="KKN76316.1"/>
    </source>
</evidence>
<evidence type="ECO:0000256" key="1">
    <source>
        <dbReference type="ARBA" id="ARBA00022723"/>
    </source>
</evidence>
<evidence type="ECO:0008006" key="5">
    <source>
        <dbReference type="Google" id="ProtNLM"/>
    </source>
</evidence>